<organism evidence="7 8">
    <name type="scientific">Nostocoides japonicum T1-X7</name>
    <dbReference type="NCBI Taxonomy" id="1194083"/>
    <lineage>
        <taxon>Bacteria</taxon>
        <taxon>Bacillati</taxon>
        <taxon>Actinomycetota</taxon>
        <taxon>Actinomycetes</taxon>
        <taxon>Micrococcales</taxon>
        <taxon>Intrasporangiaceae</taxon>
        <taxon>Nostocoides</taxon>
    </lineage>
</organism>
<feature type="compositionally biased region" description="Basic residues" evidence="6">
    <location>
        <begin position="45"/>
        <end position="59"/>
    </location>
</feature>
<reference evidence="7 8" key="1">
    <citation type="journal article" date="2013" name="ISME J.">
        <title>A metabolic model for members of the genus Tetrasphaera involved in enhanced biological phosphorus removal.</title>
        <authorList>
            <person name="Kristiansen R."/>
            <person name="Nguyen H.T.T."/>
            <person name="Saunders A.M."/>
            <person name="Nielsen J.L."/>
            <person name="Wimmer R."/>
            <person name="Le V.Q."/>
            <person name="McIlroy S.J."/>
            <person name="Petrovski S."/>
            <person name="Seviour R.J."/>
            <person name="Calteau A."/>
            <person name="Nielsen K.L."/>
            <person name="Nielsen P.H."/>
        </authorList>
    </citation>
    <scope>NUCLEOTIDE SEQUENCE [LARGE SCALE GENOMIC DNA]</scope>
    <source>
        <strain evidence="7 8">T1-X7</strain>
    </source>
</reference>
<comment type="caution">
    <text evidence="7">The sequence shown here is derived from an EMBL/GenBank/DDBJ whole genome shotgun (WGS) entry which is preliminary data.</text>
</comment>
<dbReference type="EMBL" id="CAJB01000113">
    <property type="protein sequence ID" value="CCH77510.1"/>
    <property type="molecule type" value="Genomic_DNA"/>
</dbReference>
<dbReference type="Pfam" id="PF01783">
    <property type="entry name" value="Ribosomal_L32p"/>
    <property type="match status" value="1"/>
</dbReference>
<dbReference type="STRING" id="1194083.BN12_200006"/>
<dbReference type="SUPFAM" id="SSF57829">
    <property type="entry name" value="Zn-binding ribosomal proteins"/>
    <property type="match status" value="1"/>
</dbReference>
<feature type="region of interest" description="Disordered" evidence="6">
    <location>
        <begin position="45"/>
        <end position="78"/>
    </location>
</feature>
<dbReference type="Proteomes" id="UP000035721">
    <property type="component" value="Unassembled WGS sequence"/>
</dbReference>
<evidence type="ECO:0000256" key="5">
    <source>
        <dbReference type="HAMAP-Rule" id="MF_00340"/>
    </source>
</evidence>
<gene>
    <name evidence="5" type="primary">rpmF</name>
    <name evidence="7" type="ORF">BN12_200006</name>
</gene>
<evidence type="ECO:0000256" key="1">
    <source>
        <dbReference type="ARBA" id="ARBA00008560"/>
    </source>
</evidence>
<evidence type="ECO:0000313" key="7">
    <source>
        <dbReference type="EMBL" id="CCH77510.1"/>
    </source>
</evidence>
<dbReference type="InterPro" id="IPR002677">
    <property type="entry name" value="Ribosomal_bL32"/>
</dbReference>
<dbReference type="GO" id="GO:0015934">
    <property type="term" value="C:large ribosomal subunit"/>
    <property type="evidence" value="ECO:0007669"/>
    <property type="project" value="InterPro"/>
</dbReference>
<proteinExistence type="inferred from homology"/>
<dbReference type="GO" id="GO:0006412">
    <property type="term" value="P:translation"/>
    <property type="evidence" value="ECO:0007669"/>
    <property type="project" value="UniProtKB-UniRule"/>
</dbReference>
<protein>
    <recommendedName>
        <fullName evidence="4 5">Large ribosomal subunit protein bL32</fullName>
    </recommendedName>
</protein>
<keyword evidence="3 5" id="KW-0687">Ribonucleoprotein</keyword>
<sequence>MKVRASLRSLKDKPGSIVVRRPGQDVRHQQAESALEGTAGLMAVPKRKLSRSRTRRRRAQWTASAPELVPVRSPSGETVHVPARLATAVRRGLI</sequence>
<dbReference type="HAMAP" id="MF_00340">
    <property type="entry name" value="Ribosomal_bL32"/>
    <property type="match status" value="1"/>
</dbReference>
<dbReference type="AlphaFoldDB" id="A0A077LZV6"/>
<name>A0A077LZV6_9MICO</name>
<dbReference type="GO" id="GO:0003735">
    <property type="term" value="F:structural constituent of ribosome"/>
    <property type="evidence" value="ECO:0007669"/>
    <property type="project" value="InterPro"/>
</dbReference>
<evidence type="ECO:0000313" key="8">
    <source>
        <dbReference type="Proteomes" id="UP000035721"/>
    </source>
</evidence>
<keyword evidence="2 5" id="KW-0689">Ribosomal protein</keyword>
<evidence type="ECO:0000256" key="3">
    <source>
        <dbReference type="ARBA" id="ARBA00023274"/>
    </source>
</evidence>
<keyword evidence="8" id="KW-1185">Reference proteome</keyword>
<evidence type="ECO:0000256" key="2">
    <source>
        <dbReference type="ARBA" id="ARBA00022980"/>
    </source>
</evidence>
<accession>A0A077LZV6</accession>
<comment type="similarity">
    <text evidence="1 5">Belongs to the bacterial ribosomal protein bL32 family.</text>
</comment>
<dbReference type="InterPro" id="IPR011332">
    <property type="entry name" value="Ribosomal_zn-bd"/>
</dbReference>
<evidence type="ECO:0000256" key="6">
    <source>
        <dbReference type="SAM" id="MobiDB-lite"/>
    </source>
</evidence>
<evidence type="ECO:0000256" key="4">
    <source>
        <dbReference type="ARBA" id="ARBA00035178"/>
    </source>
</evidence>
<dbReference type="NCBIfam" id="TIGR01031">
    <property type="entry name" value="rpmF_bact"/>
    <property type="match status" value="1"/>
</dbReference>